<dbReference type="InterPro" id="IPR003959">
    <property type="entry name" value="ATPase_AAA_core"/>
</dbReference>
<dbReference type="Gene3D" id="3.40.50.300">
    <property type="entry name" value="P-loop containing nucleotide triphosphate hydrolases"/>
    <property type="match status" value="2"/>
</dbReference>
<organism evidence="2 3">
    <name type="scientific">Pseudanabaena yagii GIHE-NHR1</name>
    <dbReference type="NCBI Taxonomy" id="2722753"/>
    <lineage>
        <taxon>Bacteria</taxon>
        <taxon>Bacillati</taxon>
        <taxon>Cyanobacteriota</taxon>
        <taxon>Cyanophyceae</taxon>
        <taxon>Pseudanabaenales</taxon>
        <taxon>Pseudanabaenaceae</taxon>
        <taxon>Pseudanabaena</taxon>
        <taxon>Pseudanabaena yagii</taxon>
    </lineage>
</organism>
<keyword evidence="3" id="KW-1185">Reference proteome</keyword>
<dbReference type="Proteomes" id="UP000738376">
    <property type="component" value="Unassembled WGS sequence"/>
</dbReference>
<evidence type="ECO:0000313" key="2">
    <source>
        <dbReference type="EMBL" id="NMF60291.1"/>
    </source>
</evidence>
<evidence type="ECO:0000259" key="1">
    <source>
        <dbReference type="Pfam" id="PF13304"/>
    </source>
</evidence>
<evidence type="ECO:0000313" key="3">
    <source>
        <dbReference type="Proteomes" id="UP000738376"/>
    </source>
</evidence>
<feature type="domain" description="ATPase AAA-type core" evidence="1">
    <location>
        <begin position="36"/>
        <end position="466"/>
    </location>
</feature>
<dbReference type="SUPFAM" id="SSF52540">
    <property type="entry name" value="P-loop containing nucleoside triphosphate hydrolases"/>
    <property type="match status" value="1"/>
</dbReference>
<dbReference type="Pfam" id="PF13304">
    <property type="entry name" value="AAA_21"/>
    <property type="match status" value="1"/>
</dbReference>
<accession>A0ABX1LXU1</accession>
<protein>
    <submittedName>
        <fullName evidence="2">AAA family ATPase</fullName>
    </submittedName>
</protein>
<dbReference type="EMBL" id="JAAVJL010000003">
    <property type="protein sequence ID" value="NMF60291.1"/>
    <property type="molecule type" value="Genomic_DNA"/>
</dbReference>
<sequence>MHLQRVQVPDFRVLKDVDITFEKNFNPRVFPLGSQNGGGKSTLLQLIFVLLHCPTNPERLSALKNLIDGFNLRENENKRVLAKIDIWDGEKSVELEFFVCGDTYIDEILNFVRNKQDERAPNYFFQTFLELEDIQQKISEIPSKEITLQNIIEQIEIRNNEISSSSKFPDRLKTRLLSLDIDIDSIKIDYSDANYLIKIEQELKLQLSNKHLELRIKERLLSNNIHEFITDIKSVNIEYITICSSEAGNHKNKALLCSINNKNTNFDEQFLNKLSNKIFLAAPSTQVFLFLNKKAIKSLFNESNDMNYYQSELTKMKSDLSGLFTYDFLATNILIKAFKNARDKDFKEALKTGEYGKNYQKLLKDLDFLLHDKQVNFMDDFSGLTFKLDRFKDSIELYPEDLSHGELKRLSIYIWLKYQNIEDAIVLMDEVDLALHPDWQYQIVSDLLDWVPSNQYILATHSYELCNALTPSHVKILEPKLTERRSD</sequence>
<dbReference type="RefSeq" id="WP_169365264.1">
    <property type="nucleotide sequence ID" value="NZ_JAAVJL010000003.1"/>
</dbReference>
<name>A0ABX1LXU1_9CYAN</name>
<dbReference type="InterPro" id="IPR027417">
    <property type="entry name" value="P-loop_NTPase"/>
</dbReference>
<dbReference type="CDD" id="cd00267">
    <property type="entry name" value="ABC_ATPase"/>
    <property type="match status" value="1"/>
</dbReference>
<dbReference type="InterPro" id="IPR051396">
    <property type="entry name" value="Bact_Antivir_Def_Nuclease"/>
</dbReference>
<comment type="caution">
    <text evidence="2">The sequence shown here is derived from an EMBL/GenBank/DDBJ whole genome shotgun (WGS) entry which is preliminary data.</text>
</comment>
<dbReference type="PANTHER" id="PTHR43581">
    <property type="entry name" value="ATP/GTP PHOSPHATASE"/>
    <property type="match status" value="1"/>
</dbReference>
<reference evidence="2 3" key="1">
    <citation type="submission" date="2020-03" db="EMBL/GenBank/DDBJ databases">
        <title>Draft Genome Sequence of 2-Methylisoborneol Producing Pseudanabaena yagii Strain GIHE-NHR1 Isolated from North Han River in South Korea.</title>
        <authorList>
            <person name="Jeong J."/>
        </authorList>
    </citation>
    <scope>NUCLEOTIDE SEQUENCE [LARGE SCALE GENOMIC DNA]</scope>
    <source>
        <strain evidence="2 3">GIHE-NHR1</strain>
    </source>
</reference>
<gene>
    <name evidence="2" type="ORF">HC246_20235</name>
</gene>
<proteinExistence type="predicted"/>
<dbReference type="PANTHER" id="PTHR43581:SF2">
    <property type="entry name" value="EXCINUCLEASE ATPASE SUBUNIT"/>
    <property type="match status" value="1"/>
</dbReference>